<dbReference type="PANTHER" id="PTHR48045">
    <property type="entry name" value="UDP-GLYCOSYLTRANSFERASE 72B1"/>
    <property type="match status" value="1"/>
</dbReference>
<accession>A0ABD1YRD7</accession>
<protein>
    <recommendedName>
        <fullName evidence="4">Glycosyltransferase</fullName>
        <ecNumber evidence="4">2.4.1.-</ecNumber>
    </recommendedName>
</protein>
<dbReference type="CDD" id="cd03784">
    <property type="entry name" value="GT1_Gtf-like"/>
    <property type="match status" value="1"/>
</dbReference>
<keyword evidence="3" id="KW-0328">Glycosyltransferase</keyword>
<evidence type="ECO:0000256" key="2">
    <source>
        <dbReference type="ARBA" id="ARBA00022679"/>
    </source>
</evidence>
<gene>
    <name evidence="5" type="ORF">R1flu_004478</name>
</gene>
<dbReference type="InterPro" id="IPR002213">
    <property type="entry name" value="UDP_glucos_trans"/>
</dbReference>
<dbReference type="EC" id="2.4.1.-" evidence="4"/>
<dbReference type="Proteomes" id="UP001605036">
    <property type="component" value="Unassembled WGS sequence"/>
</dbReference>
<evidence type="ECO:0000256" key="4">
    <source>
        <dbReference type="RuleBase" id="RU362057"/>
    </source>
</evidence>
<dbReference type="FunFam" id="3.40.50.2000:FF:000056">
    <property type="entry name" value="Glycosyltransferase"/>
    <property type="match status" value="1"/>
</dbReference>
<dbReference type="Pfam" id="PF00201">
    <property type="entry name" value="UDPGT"/>
    <property type="match status" value="1"/>
</dbReference>
<comment type="caution">
    <text evidence="5">The sequence shown here is derived from an EMBL/GenBank/DDBJ whole genome shotgun (WGS) entry which is preliminary data.</text>
</comment>
<dbReference type="GO" id="GO:0016757">
    <property type="term" value="F:glycosyltransferase activity"/>
    <property type="evidence" value="ECO:0007669"/>
    <property type="project" value="UniProtKB-KW"/>
</dbReference>
<dbReference type="PANTHER" id="PTHR48045:SF34">
    <property type="entry name" value="ISOFLAVONE 7-O-GLUCOSYLTRANSFERASE 1-LIKE"/>
    <property type="match status" value="1"/>
</dbReference>
<evidence type="ECO:0000256" key="1">
    <source>
        <dbReference type="ARBA" id="ARBA00009995"/>
    </source>
</evidence>
<organism evidence="5 6">
    <name type="scientific">Riccia fluitans</name>
    <dbReference type="NCBI Taxonomy" id="41844"/>
    <lineage>
        <taxon>Eukaryota</taxon>
        <taxon>Viridiplantae</taxon>
        <taxon>Streptophyta</taxon>
        <taxon>Embryophyta</taxon>
        <taxon>Marchantiophyta</taxon>
        <taxon>Marchantiopsida</taxon>
        <taxon>Marchantiidae</taxon>
        <taxon>Marchantiales</taxon>
        <taxon>Ricciaceae</taxon>
        <taxon>Riccia</taxon>
    </lineage>
</organism>
<keyword evidence="2 3" id="KW-0808">Transferase</keyword>
<evidence type="ECO:0000313" key="5">
    <source>
        <dbReference type="EMBL" id="KAL2632999.1"/>
    </source>
</evidence>
<proteinExistence type="inferred from homology"/>
<evidence type="ECO:0000313" key="6">
    <source>
        <dbReference type="Proteomes" id="UP001605036"/>
    </source>
</evidence>
<sequence>MGSVEKWSPKVLIIPIEAQGHWAPVLPLLHQLVLKKIGFTVLTTAERCDELRSYGANGAYEGVEVEFLEVFTDPSTKGLGPLIVPAMMKDFESYRGSGGFDRSKYTCMIADMFLYFCQDLADEWGIPTYCLITSPSYFALVMLHGDKLVSGGWTPFDVEKRDKFIELPGLENFKGVDVPQAVVHLQPNAFEKFPSATRRAAGLLINSFQEFDGKSADNLRHQLQSNPFPGKGVPKVYLIGPLLLLPGLSGSSEVKKRVEENESIFWLDKQEMSSVLFICFGSVRALDNRMVSAVAKALEDTGVPFIWALRLPPDQVSKDNLLPRGFEERTQGRGLVLTSWVPQKEILLHPSVGGFLSHCGYNSVMESMLGGVPIAGFPIYAEQGMNARHMVNELKAAVEIKGRIREFEAEEIAVSITKLMKGKEGKEARTNMHNLRKSAYAAVAERGSSLQNLQAFLAEILEPSASCS</sequence>
<dbReference type="InterPro" id="IPR035595">
    <property type="entry name" value="UDP_glycos_trans_CS"/>
</dbReference>
<dbReference type="EMBL" id="JBHFFA010000003">
    <property type="protein sequence ID" value="KAL2632999.1"/>
    <property type="molecule type" value="Genomic_DNA"/>
</dbReference>
<dbReference type="AlphaFoldDB" id="A0ABD1YRD7"/>
<dbReference type="Gene3D" id="3.40.50.2000">
    <property type="entry name" value="Glycogen Phosphorylase B"/>
    <property type="match status" value="2"/>
</dbReference>
<dbReference type="PROSITE" id="PS00375">
    <property type="entry name" value="UDPGT"/>
    <property type="match status" value="1"/>
</dbReference>
<comment type="similarity">
    <text evidence="1 3">Belongs to the UDP-glycosyltransferase family.</text>
</comment>
<dbReference type="SUPFAM" id="SSF53756">
    <property type="entry name" value="UDP-Glycosyltransferase/glycogen phosphorylase"/>
    <property type="match status" value="1"/>
</dbReference>
<evidence type="ECO:0000256" key="3">
    <source>
        <dbReference type="RuleBase" id="RU003718"/>
    </source>
</evidence>
<reference evidence="5 6" key="1">
    <citation type="submission" date="2024-09" db="EMBL/GenBank/DDBJ databases">
        <title>Chromosome-scale assembly of Riccia fluitans.</title>
        <authorList>
            <person name="Paukszto L."/>
            <person name="Sawicki J."/>
            <person name="Karawczyk K."/>
            <person name="Piernik-Szablinska J."/>
            <person name="Szczecinska M."/>
            <person name="Mazdziarz M."/>
        </authorList>
    </citation>
    <scope>NUCLEOTIDE SEQUENCE [LARGE SCALE GENOMIC DNA]</scope>
    <source>
        <strain evidence="5">Rf_01</strain>
        <tissue evidence="5">Aerial parts of the thallus</tissue>
    </source>
</reference>
<name>A0ABD1YRD7_9MARC</name>
<keyword evidence="6" id="KW-1185">Reference proteome</keyword>